<name>C8VHC6_EMENI</name>
<dbReference type="HOGENOM" id="CLU_3320032_0_0_1"/>
<dbReference type="InParanoid" id="C8VHC6"/>
<evidence type="ECO:0000313" key="1">
    <source>
        <dbReference type="EMBL" id="CBF82700.1"/>
    </source>
</evidence>
<protein>
    <submittedName>
        <fullName evidence="1">Uncharacterized protein</fullName>
    </submittedName>
</protein>
<dbReference type="RefSeq" id="XP_050468372.1">
    <property type="nucleotide sequence ID" value="XM_050612449.1"/>
</dbReference>
<dbReference type="Proteomes" id="UP000000560">
    <property type="component" value="Chromosome VI"/>
</dbReference>
<proteinExistence type="predicted"/>
<dbReference type="GeneID" id="74896990"/>
<gene>
    <name evidence="1" type="ORF">ANIA_11396</name>
</gene>
<keyword evidence="2" id="KW-1185">Reference proteome</keyword>
<accession>C8VHC6</accession>
<dbReference type="EMBL" id="BN001306">
    <property type="protein sequence ID" value="CBF82700.1"/>
    <property type="molecule type" value="Genomic_DNA"/>
</dbReference>
<reference evidence="2" key="1">
    <citation type="journal article" date="2005" name="Nature">
        <title>Sequencing of Aspergillus nidulans and comparative analysis with A. fumigatus and A. oryzae.</title>
        <authorList>
            <person name="Galagan J.E."/>
            <person name="Calvo S.E."/>
            <person name="Cuomo C."/>
            <person name="Ma L.J."/>
            <person name="Wortman J.R."/>
            <person name="Batzoglou S."/>
            <person name="Lee S.I."/>
            <person name="Basturkmen M."/>
            <person name="Spevak C.C."/>
            <person name="Clutterbuck J."/>
            <person name="Kapitonov V."/>
            <person name="Jurka J."/>
            <person name="Scazzocchio C."/>
            <person name="Farman M."/>
            <person name="Butler J."/>
            <person name="Purcell S."/>
            <person name="Harris S."/>
            <person name="Braus G.H."/>
            <person name="Draht O."/>
            <person name="Busch S."/>
            <person name="D'Enfert C."/>
            <person name="Bouchier C."/>
            <person name="Goldman G.H."/>
            <person name="Bell-Pedersen D."/>
            <person name="Griffiths-Jones S."/>
            <person name="Doonan J.H."/>
            <person name="Yu J."/>
            <person name="Vienken K."/>
            <person name="Pain A."/>
            <person name="Freitag M."/>
            <person name="Selker E.U."/>
            <person name="Archer D.B."/>
            <person name="Penalva M.A."/>
            <person name="Oakley B.R."/>
            <person name="Momany M."/>
            <person name="Tanaka T."/>
            <person name="Kumagai T."/>
            <person name="Asai K."/>
            <person name="Machida M."/>
            <person name="Nierman W.C."/>
            <person name="Denning D.W."/>
            <person name="Caddick M."/>
            <person name="Hynes M."/>
            <person name="Paoletti M."/>
            <person name="Fischer R."/>
            <person name="Miller B."/>
            <person name="Dyer P."/>
            <person name="Sachs M.S."/>
            <person name="Osmani S.A."/>
            <person name="Birren B.W."/>
        </authorList>
    </citation>
    <scope>NUCLEOTIDE SEQUENCE [LARGE SCALE GENOMIC DNA]</scope>
    <source>
        <strain evidence="2">FGSC A4 / ATCC 38163 / CBS 112.46 / NRRL 194 / M139</strain>
    </source>
</reference>
<dbReference type="AlphaFoldDB" id="C8VHC6"/>
<sequence>MVRTLRANWHRTYLFILGFVRRRNDTLNDLSAALRPSKS</sequence>
<organism evidence="1 2">
    <name type="scientific">Emericella nidulans (strain FGSC A4 / ATCC 38163 / CBS 112.46 / NRRL 194 / M139)</name>
    <name type="common">Aspergillus nidulans</name>
    <dbReference type="NCBI Taxonomy" id="227321"/>
    <lineage>
        <taxon>Eukaryota</taxon>
        <taxon>Fungi</taxon>
        <taxon>Dikarya</taxon>
        <taxon>Ascomycota</taxon>
        <taxon>Pezizomycotina</taxon>
        <taxon>Eurotiomycetes</taxon>
        <taxon>Eurotiomycetidae</taxon>
        <taxon>Eurotiales</taxon>
        <taxon>Aspergillaceae</taxon>
        <taxon>Aspergillus</taxon>
        <taxon>Aspergillus subgen. Nidulantes</taxon>
    </lineage>
</organism>
<dbReference type="KEGG" id="ani:ANIA_11396"/>
<reference evidence="2" key="2">
    <citation type="journal article" date="2009" name="Fungal Genet. Biol.">
        <title>The 2008 update of the Aspergillus nidulans genome annotation: a community effort.</title>
        <authorList>
            <person name="Wortman J.R."/>
            <person name="Gilsenan J.M."/>
            <person name="Joardar V."/>
            <person name="Deegan J."/>
            <person name="Clutterbuck J."/>
            <person name="Andersen M.R."/>
            <person name="Archer D."/>
            <person name="Bencina M."/>
            <person name="Braus G."/>
            <person name="Coutinho P."/>
            <person name="von Dohren H."/>
            <person name="Doonan J."/>
            <person name="Driessen A.J."/>
            <person name="Durek P."/>
            <person name="Espeso E."/>
            <person name="Fekete E."/>
            <person name="Flipphi M."/>
            <person name="Estrada C.G."/>
            <person name="Geysens S."/>
            <person name="Goldman G."/>
            <person name="de Groot P.W."/>
            <person name="Hansen K."/>
            <person name="Harris S.D."/>
            <person name="Heinekamp T."/>
            <person name="Helmstaedt K."/>
            <person name="Henrissat B."/>
            <person name="Hofmann G."/>
            <person name="Homan T."/>
            <person name="Horio T."/>
            <person name="Horiuchi H."/>
            <person name="James S."/>
            <person name="Jones M."/>
            <person name="Karaffa L."/>
            <person name="Karanyi Z."/>
            <person name="Kato M."/>
            <person name="Keller N."/>
            <person name="Kelly D.E."/>
            <person name="Kiel J.A."/>
            <person name="Kim J.M."/>
            <person name="van der Klei I.J."/>
            <person name="Klis F.M."/>
            <person name="Kovalchuk A."/>
            <person name="Krasevec N."/>
            <person name="Kubicek C.P."/>
            <person name="Liu B."/>
            <person name="Maccabe A."/>
            <person name="Meyer V."/>
            <person name="Mirabito P."/>
            <person name="Miskei M."/>
            <person name="Mos M."/>
            <person name="Mullins J."/>
            <person name="Nelson D.R."/>
            <person name="Nielsen J."/>
            <person name="Oakley B.R."/>
            <person name="Osmani S.A."/>
            <person name="Pakula T."/>
            <person name="Paszewski A."/>
            <person name="Paulsen I."/>
            <person name="Pilsyk S."/>
            <person name="Pocsi I."/>
            <person name="Punt P.J."/>
            <person name="Ram A.F."/>
            <person name="Ren Q."/>
            <person name="Robellet X."/>
            <person name="Robson G."/>
            <person name="Seiboth B."/>
            <person name="van Solingen P."/>
            <person name="Specht T."/>
            <person name="Sun J."/>
            <person name="Taheri-Talesh N."/>
            <person name="Takeshita N."/>
            <person name="Ussery D."/>
            <person name="vanKuyk P.A."/>
            <person name="Visser H."/>
            <person name="van de Vondervoort P.J."/>
            <person name="de Vries R.P."/>
            <person name="Walton J."/>
            <person name="Xiang X."/>
            <person name="Xiong Y."/>
            <person name="Zeng A.P."/>
            <person name="Brandt B.W."/>
            <person name="Cornell M.J."/>
            <person name="van den Hondel C.A."/>
            <person name="Visser J."/>
            <person name="Oliver S.G."/>
            <person name="Turner G."/>
        </authorList>
    </citation>
    <scope>GENOME REANNOTATION</scope>
    <source>
        <strain evidence="2">FGSC A4 / ATCC 38163 / CBS 112.46 / NRRL 194 / M139</strain>
    </source>
</reference>
<evidence type="ECO:0000313" key="2">
    <source>
        <dbReference type="Proteomes" id="UP000000560"/>
    </source>
</evidence>